<feature type="transmembrane region" description="Helical" evidence="6">
    <location>
        <begin position="267"/>
        <end position="292"/>
    </location>
</feature>
<feature type="transmembrane region" description="Helical" evidence="6">
    <location>
        <begin position="106"/>
        <end position="131"/>
    </location>
</feature>
<dbReference type="GO" id="GO:0016020">
    <property type="term" value="C:membrane"/>
    <property type="evidence" value="ECO:0007669"/>
    <property type="project" value="UniProtKB-SubCell"/>
</dbReference>
<accession>A0A395H767</accession>
<evidence type="ECO:0000313" key="9">
    <source>
        <dbReference type="Proteomes" id="UP000249402"/>
    </source>
</evidence>
<organism evidence="8 9">
    <name type="scientific">Aspergillus ibericus CBS 121593</name>
    <dbReference type="NCBI Taxonomy" id="1448316"/>
    <lineage>
        <taxon>Eukaryota</taxon>
        <taxon>Fungi</taxon>
        <taxon>Dikarya</taxon>
        <taxon>Ascomycota</taxon>
        <taxon>Pezizomycotina</taxon>
        <taxon>Eurotiomycetes</taxon>
        <taxon>Eurotiomycetidae</taxon>
        <taxon>Eurotiales</taxon>
        <taxon>Aspergillaceae</taxon>
        <taxon>Aspergillus</taxon>
        <taxon>Aspergillus subgen. Circumdati</taxon>
    </lineage>
</organism>
<feature type="transmembrane region" description="Helical" evidence="6">
    <location>
        <begin position="143"/>
        <end position="165"/>
    </location>
</feature>
<evidence type="ECO:0000256" key="6">
    <source>
        <dbReference type="SAM" id="Phobius"/>
    </source>
</evidence>
<feature type="transmembrane region" description="Helical" evidence="6">
    <location>
        <begin position="227"/>
        <end position="247"/>
    </location>
</feature>
<dbReference type="Pfam" id="PF20684">
    <property type="entry name" value="Fung_rhodopsin"/>
    <property type="match status" value="1"/>
</dbReference>
<sequence length="376" mass="41353">MNYTCDPVHLQGSDCNSPHTFPGSSSYNAGPGILALNWAAAAIAVLVMTLRVIAKVRIRHFAMNDTVMLCALALALAASIMITMAIGHGYGRHYQYLSRANQVLALQYYTGFQCLLIVATGVGRAAFALYLLNILRQQRFVWFFLWVIFAVQIIINIVSVVTILAQCKNINSIWDTTVVTTCWDPNVDRIYAYVQCSINTATDLFLAVFPTYTFWSLSLQMRIKISLVILMGLGLVAMVASIMRIVYVDSIAERGDQTAATVALSRWALAECYLVIVTASIPCIRSLVIASVRVIHSNNRSRGQSLPKISAPIPDPAAYSTWTVAHPSQSRRQGSVEYILSNAELDRLDGGGLPKRGAVMLLTKDSSSTESRVYRS</sequence>
<dbReference type="InterPro" id="IPR052337">
    <property type="entry name" value="SAT4-like"/>
</dbReference>
<comment type="subcellular location">
    <subcellularLocation>
        <location evidence="1">Membrane</location>
        <topology evidence="1">Multi-pass membrane protein</topology>
    </subcellularLocation>
</comment>
<reference evidence="8 9" key="1">
    <citation type="submission" date="2018-02" db="EMBL/GenBank/DDBJ databases">
        <title>The genomes of Aspergillus section Nigri reveals drivers in fungal speciation.</title>
        <authorList>
            <consortium name="DOE Joint Genome Institute"/>
            <person name="Vesth T.C."/>
            <person name="Nybo J."/>
            <person name="Theobald S."/>
            <person name="Brandl J."/>
            <person name="Frisvad J.C."/>
            <person name="Nielsen K.F."/>
            <person name="Lyhne E.K."/>
            <person name="Kogle M.E."/>
            <person name="Kuo A."/>
            <person name="Riley R."/>
            <person name="Clum A."/>
            <person name="Nolan M."/>
            <person name="Lipzen A."/>
            <person name="Salamov A."/>
            <person name="Henrissat B."/>
            <person name="Wiebenga A."/>
            <person name="De vries R.P."/>
            <person name="Grigoriev I.V."/>
            <person name="Mortensen U.H."/>
            <person name="Andersen M.R."/>
            <person name="Baker S.E."/>
        </authorList>
    </citation>
    <scope>NUCLEOTIDE SEQUENCE [LARGE SCALE GENOMIC DNA]</scope>
    <source>
        <strain evidence="8 9">CBS 121593</strain>
    </source>
</reference>
<dbReference type="VEuPathDB" id="FungiDB:BO80DRAFT_401352"/>
<keyword evidence="2 6" id="KW-0812">Transmembrane</keyword>
<dbReference type="STRING" id="1448316.A0A395H767"/>
<name>A0A395H767_9EURO</name>
<keyword evidence="3 6" id="KW-1133">Transmembrane helix</keyword>
<evidence type="ECO:0000256" key="2">
    <source>
        <dbReference type="ARBA" id="ARBA00022692"/>
    </source>
</evidence>
<evidence type="ECO:0000256" key="4">
    <source>
        <dbReference type="ARBA" id="ARBA00023136"/>
    </source>
</evidence>
<proteinExistence type="inferred from homology"/>
<dbReference type="GeneID" id="37222422"/>
<dbReference type="EMBL" id="KZ824427">
    <property type="protein sequence ID" value="RAL03399.1"/>
    <property type="molecule type" value="Genomic_DNA"/>
</dbReference>
<dbReference type="AlphaFoldDB" id="A0A395H767"/>
<dbReference type="InterPro" id="IPR049326">
    <property type="entry name" value="Rhodopsin_dom_fungi"/>
</dbReference>
<evidence type="ECO:0000313" key="8">
    <source>
        <dbReference type="EMBL" id="RAL03399.1"/>
    </source>
</evidence>
<keyword evidence="4 6" id="KW-0472">Membrane</keyword>
<gene>
    <name evidence="8" type="ORF">BO80DRAFT_401352</name>
</gene>
<feature type="transmembrane region" description="Helical" evidence="6">
    <location>
        <begin position="66"/>
        <end position="86"/>
    </location>
</feature>
<evidence type="ECO:0000256" key="3">
    <source>
        <dbReference type="ARBA" id="ARBA00022989"/>
    </source>
</evidence>
<feature type="transmembrane region" description="Helical" evidence="6">
    <location>
        <begin position="190"/>
        <end position="215"/>
    </location>
</feature>
<feature type="transmembrane region" description="Helical" evidence="6">
    <location>
        <begin position="33"/>
        <end position="54"/>
    </location>
</feature>
<dbReference type="Proteomes" id="UP000249402">
    <property type="component" value="Unassembled WGS sequence"/>
</dbReference>
<dbReference type="PANTHER" id="PTHR33048:SF155">
    <property type="entry name" value="INTEGRAL MEMBRANE PROTEIN"/>
    <property type="match status" value="1"/>
</dbReference>
<dbReference type="RefSeq" id="XP_025577726.1">
    <property type="nucleotide sequence ID" value="XM_025717557.1"/>
</dbReference>
<feature type="domain" description="Rhodopsin" evidence="7">
    <location>
        <begin position="50"/>
        <end position="288"/>
    </location>
</feature>
<dbReference type="PANTHER" id="PTHR33048">
    <property type="entry name" value="PTH11-LIKE INTEGRAL MEMBRANE PROTEIN (AFU_ORTHOLOGUE AFUA_5G11245)"/>
    <property type="match status" value="1"/>
</dbReference>
<evidence type="ECO:0000256" key="5">
    <source>
        <dbReference type="ARBA" id="ARBA00038359"/>
    </source>
</evidence>
<dbReference type="OrthoDB" id="4682787at2759"/>
<evidence type="ECO:0000256" key="1">
    <source>
        <dbReference type="ARBA" id="ARBA00004141"/>
    </source>
</evidence>
<keyword evidence="9" id="KW-1185">Reference proteome</keyword>
<protein>
    <recommendedName>
        <fullName evidence="7">Rhodopsin domain-containing protein</fullName>
    </recommendedName>
</protein>
<comment type="similarity">
    <text evidence="5">Belongs to the SAT4 family.</text>
</comment>
<evidence type="ECO:0000259" key="7">
    <source>
        <dbReference type="Pfam" id="PF20684"/>
    </source>
</evidence>